<accession>A0A1W9NXF0</accession>
<gene>
    <name evidence="2" type="ORF">B5M47_02970</name>
</gene>
<name>A0A1W9NXF0_UNCC3</name>
<dbReference type="PROSITE" id="PS51384">
    <property type="entry name" value="FAD_FR"/>
    <property type="match status" value="1"/>
</dbReference>
<dbReference type="CDD" id="cd00322">
    <property type="entry name" value="FNR_like"/>
    <property type="match status" value="1"/>
</dbReference>
<dbReference type="InterPro" id="IPR008333">
    <property type="entry name" value="Cbr1-like_FAD-bd_dom"/>
</dbReference>
<dbReference type="InterPro" id="IPR001433">
    <property type="entry name" value="OxRdtase_FAD/NAD-bd"/>
</dbReference>
<evidence type="ECO:0000313" key="3">
    <source>
        <dbReference type="Proteomes" id="UP000192520"/>
    </source>
</evidence>
<dbReference type="SUPFAM" id="SSF52343">
    <property type="entry name" value="Ferredoxin reductase-like, C-terminal NADP-linked domain"/>
    <property type="match status" value="1"/>
</dbReference>
<organism evidence="2 3">
    <name type="scientific">candidate division CPR3 bacterium 4484_211</name>
    <dbReference type="NCBI Taxonomy" id="1968527"/>
    <lineage>
        <taxon>Bacteria</taxon>
        <taxon>Bacteria division CPR3</taxon>
    </lineage>
</organism>
<dbReference type="InterPro" id="IPR039261">
    <property type="entry name" value="FNR_nucleotide-bd"/>
</dbReference>
<dbReference type="PANTHER" id="PTHR47354">
    <property type="entry name" value="NADH OXIDOREDUCTASE HCR"/>
    <property type="match status" value="1"/>
</dbReference>
<dbReference type="Proteomes" id="UP000192520">
    <property type="component" value="Unassembled WGS sequence"/>
</dbReference>
<dbReference type="InterPro" id="IPR017927">
    <property type="entry name" value="FAD-bd_FR_type"/>
</dbReference>
<proteinExistence type="predicted"/>
<dbReference type="PANTHER" id="PTHR47354:SF5">
    <property type="entry name" value="PROTEIN RFBI"/>
    <property type="match status" value="1"/>
</dbReference>
<dbReference type="Pfam" id="PF00970">
    <property type="entry name" value="FAD_binding_6"/>
    <property type="match status" value="1"/>
</dbReference>
<protein>
    <recommendedName>
        <fullName evidence="1">FAD-binding FR-type domain-containing protein</fullName>
    </recommendedName>
</protein>
<dbReference type="Gene3D" id="2.40.30.10">
    <property type="entry name" value="Translation factors"/>
    <property type="match status" value="1"/>
</dbReference>
<evidence type="ECO:0000259" key="1">
    <source>
        <dbReference type="PROSITE" id="PS51384"/>
    </source>
</evidence>
<dbReference type="InterPro" id="IPR050415">
    <property type="entry name" value="MRET"/>
</dbReference>
<dbReference type="GO" id="GO:0016491">
    <property type="term" value="F:oxidoreductase activity"/>
    <property type="evidence" value="ECO:0007669"/>
    <property type="project" value="InterPro"/>
</dbReference>
<dbReference type="STRING" id="1968527.B5M47_02970"/>
<sequence length="235" mass="26761">MNSCRVKLKNKCEVAENAMTFEFEKPRDFRFIAGQFIILTLIDPLENDQKGNSRPMSIASAPHEDYLLVLTRLSDSAFKQNLMNLALGSEVEIKGPLGSLCLNKDISRPQVMLAGGVGVAPLRSMIFYSVHEQTGHKIYLFYCNRRPESAPFLKIFQKLESAKFHFIPTMTRMNTSKKQWHGECGRINPEMIQRHLPKLTDSDFYIVGPPQFVKDLSSSLEEAGVNKKDIRTEVY</sequence>
<dbReference type="SUPFAM" id="SSF63380">
    <property type="entry name" value="Riboflavin synthase domain-like"/>
    <property type="match status" value="1"/>
</dbReference>
<dbReference type="PRINTS" id="PR00410">
    <property type="entry name" value="PHEHYDRXLASE"/>
</dbReference>
<dbReference type="Gene3D" id="3.40.50.80">
    <property type="entry name" value="Nucleotide-binding domain of ferredoxin-NADP reductase (FNR) module"/>
    <property type="match status" value="1"/>
</dbReference>
<dbReference type="Pfam" id="PF00175">
    <property type="entry name" value="NAD_binding_1"/>
    <property type="match status" value="1"/>
</dbReference>
<feature type="domain" description="FAD-binding FR-type" evidence="1">
    <location>
        <begin position="1"/>
        <end position="103"/>
    </location>
</feature>
<evidence type="ECO:0000313" key="2">
    <source>
        <dbReference type="EMBL" id="OQX50835.1"/>
    </source>
</evidence>
<dbReference type="InterPro" id="IPR017938">
    <property type="entry name" value="Riboflavin_synthase-like_b-brl"/>
</dbReference>
<dbReference type="AlphaFoldDB" id="A0A1W9NXF0"/>
<comment type="caution">
    <text evidence="2">The sequence shown here is derived from an EMBL/GenBank/DDBJ whole genome shotgun (WGS) entry which is preliminary data.</text>
</comment>
<dbReference type="EMBL" id="MZGJ01000017">
    <property type="protein sequence ID" value="OQX50835.1"/>
    <property type="molecule type" value="Genomic_DNA"/>
</dbReference>
<reference evidence="3" key="1">
    <citation type="submission" date="2017-03" db="EMBL/GenBank/DDBJ databases">
        <title>Novel pathways for hydrocarbon cycling and metabolic interdependencies in hydrothermal sediment communities.</title>
        <authorList>
            <person name="Dombrowski N."/>
            <person name="Seitz K."/>
            <person name="Teske A."/>
            <person name="Baker B."/>
        </authorList>
    </citation>
    <scope>NUCLEOTIDE SEQUENCE [LARGE SCALE GENOMIC DNA]</scope>
</reference>